<dbReference type="AlphaFoldDB" id="A0A2M4CB33"/>
<protein>
    <submittedName>
        <fullName evidence="1">Putative secreted protein</fullName>
    </submittedName>
</protein>
<dbReference type="EMBL" id="GGFJ01013304">
    <property type="protein sequence ID" value="MBW62445.1"/>
    <property type="molecule type" value="Transcribed_RNA"/>
</dbReference>
<name>A0A2M4CB33_9DIPT</name>
<evidence type="ECO:0000313" key="1">
    <source>
        <dbReference type="EMBL" id="MBW62445.1"/>
    </source>
</evidence>
<reference evidence="1" key="1">
    <citation type="submission" date="2018-01" db="EMBL/GenBank/DDBJ databases">
        <title>An insight into the sialome of Amazonian anophelines.</title>
        <authorList>
            <person name="Ribeiro J.M."/>
            <person name="Scarpassa V."/>
            <person name="Calvo E."/>
        </authorList>
    </citation>
    <scope>NUCLEOTIDE SEQUENCE</scope>
    <source>
        <tissue evidence="1">Salivary glands</tissue>
    </source>
</reference>
<accession>A0A2M4CB33</accession>
<organism evidence="1">
    <name type="scientific">Anopheles marajoara</name>
    <dbReference type="NCBI Taxonomy" id="58244"/>
    <lineage>
        <taxon>Eukaryota</taxon>
        <taxon>Metazoa</taxon>
        <taxon>Ecdysozoa</taxon>
        <taxon>Arthropoda</taxon>
        <taxon>Hexapoda</taxon>
        <taxon>Insecta</taxon>
        <taxon>Pterygota</taxon>
        <taxon>Neoptera</taxon>
        <taxon>Endopterygota</taxon>
        <taxon>Diptera</taxon>
        <taxon>Nematocera</taxon>
        <taxon>Culicoidea</taxon>
        <taxon>Culicidae</taxon>
        <taxon>Anophelinae</taxon>
        <taxon>Anopheles</taxon>
    </lineage>
</organism>
<sequence>MFFPGSIPGFGVGLSVCLSSVRSSLLPLSPIRTIERTNQVNNQKLTCYTPTVAKQQKKTRCPVGPKSIPRDTRMSYYLCRRMER</sequence>
<proteinExistence type="predicted"/>